<reference evidence="6 7" key="1">
    <citation type="submission" date="2019-06" db="EMBL/GenBank/DDBJ databases">
        <title>A chromosome-scale genome assembly of the striped catfish, Pangasianodon hypophthalmus.</title>
        <authorList>
            <person name="Wen M."/>
            <person name="Zahm M."/>
            <person name="Roques C."/>
            <person name="Cabau C."/>
            <person name="Klopp C."/>
            <person name="Donnadieu C."/>
            <person name="Jouanno E."/>
            <person name="Avarre J.-C."/>
            <person name="Campet M."/>
            <person name="Ha T.T.T."/>
            <person name="Dugue R."/>
            <person name="Lampietro C."/>
            <person name="Louis A."/>
            <person name="Herpin A."/>
            <person name="Echchiki A."/>
            <person name="Berthelot C."/>
            <person name="Parey E."/>
            <person name="Roest-Crollius H."/>
            <person name="Braasch I."/>
            <person name="Postlethwait J."/>
            <person name="Bobe J."/>
            <person name="Montfort J."/>
            <person name="Bouchez O."/>
            <person name="Begum T."/>
            <person name="Schartl M."/>
            <person name="Guiguen Y."/>
        </authorList>
    </citation>
    <scope>NUCLEOTIDE SEQUENCE [LARGE SCALE GENOMIC DNA]</scope>
    <source>
        <strain evidence="6 7">Indonesia</strain>
        <tissue evidence="6">Blood</tissue>
    </source>
</reference>
<dbReference type="Gene3D" id="1.10.287.1130">
    <property type="entry name" value="CytochromE C oxidase copper chaperone"/>
    <property type="match status" value="1"/>
</dbReference>
<evidence type="ECO:0000256" key="5">
    <source>
        <dbReference type="PIRSR" id="PIRSR627179-50"/>
    </source>
</evidence>
<dbReference type="PANTHER" id="PTHR15590">
    <property type="entry name" value="CX9C MOTIF-CONTAINING PROTEIN 4"/>
    <property type="match status" value="1"/>
</dbReference>
<dbReference type="EMBL" id="VFJC01000016">
    <property type="protein sequence ID" value="KAB5548629.1"/>
    <property type="molecule type" value="Genomic_DNA"/>
</dbReference>
<comment type="similarity">
    <text evidence="2">Belongs to the CMC4 family.</text>
</comment>
<dbReference type="GO" id="GO:0005758">
    <property type="term" value="C:mitochondrial intermembrane space"/>
    <property type="evidence" value="ECO:0007669"/>
    <property type="project" value="TreeGrafter"/>
</dbReference>
<evidence type="ECO:0000313" key="7">
    <source>
        <dbReference type="Proteomes" id="UP000327468"/>
    </source>
</evidence>
<feature type="disulfide bond" evidence="5">
    <location>
        <begin position="17"/>
        <end position="28"/>
    </location>
</feature>
<dbReference type="PROSITE" id="PS51808">
    <property type="entry name" value="CHCH"/>
    <property type="match status" value="1"/>
</dbReference>
<evidence type="ECO:0000256" key="3">
    <source>
        <dbReference type="ARBA" id="ARBA00023128"/>
    </source>
</evidence>
<keyword evidence="3" id="KW-0496">Mitochondrion</keyword>
<feature type="disulfide bond" evidence="5">
    <location>
        <begin position="7"/>
        <end position="38"/>
    </location>
</feature>
<dbReference type="InterPro" id="IPR027179">
    <property type="entry name" value="CMC4"/>
</dbReference>
<gene>
    <name evidence="6" type="ORF">PHYPO_G00057790</name>
</gene>
<comment type="subcellular location">
    <subcellularLocation>
        <location evidence="1">Mitochondrion</location>
    </subcellularLocation>
</comment>
<dbReference type="InterPro" id="IPR009069">
    <property type="entry name" value="Cys_alpha_HP_mot_SF"/>
</dbReference>
<name>A0A5N5M0L2_PANHP</name>
<sequence length="72" mass="7986">MPPKDPCQKQACAIQKCLQANSYIEGRCEDVIRAMRRCCELHAGENSVCCSGFTQEHKTTEDKTDPAAPLTK</sequence>
<dbReference type="SUPFAM" id="SSF47072">
    <property type="entry name" value="Cysteine alpha-hairpin motif"/>
    <property type="match status" value="1"/>
</dbReference>
<keyword evidence="7" id="KW-1185">Reference proteome</keyword>
<feature type="disulfide bond" evidence="5">
    <location>
        <begin position="39"/>
        <end position="50"/>
    </location>
</feature>
<protein>
    <recommendedName>
        <fullName evidence="8">Cx9C motif-containing protein 4</fullName>
    </recommendedName>
</protein>
<evidence type="ECO:0000256" key="1">
    <source>
        <dbReference type="ARBA" id="ARBA00004173"/>
    </source>
</evidence>
<evidence type="ECO:0008006" key="8">
    <source>
        <dbReference type="Google" id="ProtNLM"/>
    </source>
</evidence>
<evidence type="ECO:0000256" key="2">
    <source>
        <dbReference type="ARBA" id="ARBA00009858"/>
    </source>
</evidence>
<accession>A0A5N5M0L2</accession>
<evidence type="ECO:0000313" key="6">
    <source>
        <dbReference type="EMBL" id="KAB5548629.1"/>
    </source>
</evidence>
<evidence type="ECO:0000256" key="4">
    <source>
        <dbReference type="ARBA" id="ARBA00023157"/>
    </source>
</evidence>
<proteinExistence type="inferred from homology"/>
<dbReference type="OrthoDB" id="13601at2759"/>
<dbReference type="Proteomes" id="UP000327468">
    <property type="component" value="Chromosome 15"/>
</dbReference>
<keyword evidence="4 5" id="KW-1015">Disulfide bond</keyword>
<comment type="caution">
    <text evidence="6">The sequence shown here is derived from an EMBL/GenBank/DDBJ whole genome shotgun (WGS) entry which is preliminary data.</text>
</comment>
<dbReference type="Pfam" id="PF08991">
    <property type="entry name" value="CMC4"/>
    <property type="match status" value="1"/>
</dbReference>
<dbReference type="PANTHER" id="PTHR15590:SF0">
    <property type="entry name" value="CX9C MOTIF-CONTAINING PROTEIN 4"/>
    <property type="match status" value="1"/>
</dbReference>
<dbReference type="AlphaFoldDB" id="A0A5N5M0L2"/>
<organism evidence="6 7">
    <name type="scientific">Pangasianodon hypophthalmus</name>
    <name type="common">Striped catfish</name>
    <name type="synonym">Helicophagus hypophthalmus</name>
    <dbReference type="NCBI Taxonomy" id="310915"/>
    <lineage>
        <taxon>Eukaryota</taxon>
        <taxon>Metazoa</taxon>
        <taxon>Chordata</taxon>
        <taxon>Craniata</taxon>
        <taxon>Vertebrata</taxon>
        <taxon>Euteleostomi</taxon>
        <taxon>Actinopterygii</taxon>
        <taxon>Neopterygii</taxon>
        <taxon>Teleostei</taxon>
        <taxon>Ostariophysi</taxon>
        <taxon>Siluriformes</taxon>
        <taxon>Pangasiidae</taxon>
        <taxon>Pangasianodon</taxon>
    </lineage>
</organism>